<evidence type="ECO:0000313" key="2">
    <source>
        <dbReference type="Proteomes" id="UP000563898"/>
    </source>
</evidence>
<dbReference type="EMBL" id="JAAXPC010000005">
    <property type="protein sequence ID" value="NKY02045.1"/>
    <property type="molecule type" value="Genomic_DNA"/>
</dbReference>
<organism evidence="1 2">
    <name type="scientific">Gordonia polyisoprenivorans</name>
    <dbReference type="NCBI Taxonomy" id="84595"/>
    <lineage>
        <taxon>Bacteria</taxon>
        <taxon>Bacillati</taxon>
        <taxon>Actinomycetota</taxon>
        <taxon>Actinomycetes</taxon>
        <taxon>Mycobacteriales</taxon>
        <taxon>Gordoniaceae</taxon>
        <taxon>Gordonia</taxon>
    </lineage>
</organism>
<reference evidence="1 2" key="1">
    <citation type="submission" date="2020-04" db="EMBL/GenBank/DDBJ databases">
        <title>MicrobeNet Type strains.</title>
        <authorList>
            <person name="Nicholson A.C."/>
        </authorList>
    </citation>
    <scope>NUCLEOTIDE SEQUENCE [LARGE SCALE GENOMIC DNA]</scope>
    <source>
        <strain evidence="1 2">ATCC BAA-14</strain>
    </source>
</reference>
<name>A0A846WK44_9ACTN</name>
<gene>
    <name evidence="1" type="ORF">HGA05_10700</name>
</gene>
<proteinExistence type="predicted"/>
<accession>A0A846WK44</accession>
<dbReference type="AlphaFoldDB" id="A0A846WK44"/>
<sequence length="373" mass="40890">MTRVARRLWGTRAKPQLVVRAEASSAERISATIQAPDGTTMAVATESSHPLDSSATPWLAPTIPTAMWLSADLTIEGAVDPVALENAGRAQRVLAEWYPRHLAPADIHVRHGPTTPRADGVGCFFSGGVDSFYSALTHLDRLTHLVFVLGFDIMDDEELATLALDSARSAAAELGKPLIEVRTTLRSAFGDVARVPWGWIFHGPALAHVATALSPVLGTVIVPSSYSTGCIHRWGSHPELDPLWSSSAVTLEHDSIDVTRLEKVRRISQSATAMKNLRVCWENRDGRFNCGRCSKCLRTMLELLVAGGNCTTLPDRPRADHVRRIHAASGERFHLRQVLDELRAGSIDDPGLERAIRTAIRRGPVLQYFPQRR</sequence>
<protein>
    <submittedName>
        <fullName evidence="1">Uncharacterized protein</fullName>
    </submittedName>
</protein>
<dbReference type="Proteomes" id="UP000563898">
    <property type="component" value="Unassembled WGS sequence"/>
</dbReference>
<comment type="caution">
    <text evidence="1">The sequence shown here is derived from an EMBL/GenBank/DDBJ whole genome shotgun (WGS) entry which is preliminary data.</text>
</comment>
<dbReference type="SUPFAM" id="SSF52402">
    <property type="entry name" value="Adenine nucleotide alpha hydrolases-like"/>
    <property type="match status" value="1"/>
</dbReference>
<evidence type="ECO:0000313" key="1">
    <source>
        <dbReference type="EMBL" id="NKY02045.1"/>
    </source>
</evidence>